<dbReference type="KEGG" id="bmic:BMR1_03g02830"/>
<protein>
    <submittedName>
        <fullName evidence="3">Uncharacterized protein</fullName>
    </submittedName>
</protein>
<name>A0A0K3AU95_BABMR</name>
<feature type="transmembrane region" description="Helical" evidence="2">
    <location>
        <begin position="12"/>
        <end position="36"/>
    </location>
</feature>
<proteinExistence type="predicted"/>
<evidence type="ECO:0000313" key="3">
    <source>
        <dbReference type="EMBL" id="CTQ41166.1"/>
    </source>
</evidence>
<gene>
    <name evidence="3" type="ORF">BMR1_03g02830</name>
</gene>
<reference evidence="3 4" key="1">
    <citation type="journal article" date="2012" name="Nucleic Acids Res.">
        <title>Sequencing of the smallest Apicomplexan genome from the human pathogen Babesia microti.</title>
        <authorList>
            <person name="Cornillot E."/>
            <person name="Hadj-Kaddour K."/>
            <person name="Dassouli A."/>
            <person name="Noel B."/>
            <person name="Ranwez V."/>
            <person name="Vacherie B."/>
            <person name="Augagneur Y."/>
            <person name="Bres V."/>
            <person name="Duclos A."/>
            <person name="Randazzo S."/>
            <person name="Carcy B."/>
            <person name="Debierre-Grockiego F."/>
            <person name="Delbecq S."/>
            <person name="Moubri-Menage K."/>
            <person name="Shams-Eldin H."/>
            <person name="Usmani-Brown S."/>
            <person name="Bringaud F."/>
            <person name="Wincker P."/>
            <person name="Vivares C.P."/>
            <person name="Schwarz R.T."/>
            <person name="Schetters T.P."/>
            <person name="Krause P.J."/>
            <person name="Gorenflot A."/>
            <person name="Berry V."/>
            <person name="Barbe V."/>
            <person name="Ben Mamoun C."/>
        </authorList>
    </citation>
    <scope>NUCLEOTIDE SEQUENCE [LARGE SCALE GENOMIC DNA]</scope>
    <source>
        <strain evidence="3 4">RI</strain>
    </source>
</reference>
<dbReference type="GeneID" id="24425208"/>
<evidence type="ECO:0000256" key="2">
    <source>
        <dbReference type="SAM" id="Phobius"/>
    </source>
</evidence>
<dbReference type="Proteomes" id="UP000002899">
    <property type="component" value="Chromosome III"/>
</dbReference>
<keyword evidence="2" id="KW-0472">Membrane</keyword>
<accession>A0A0K3AU95</accession>
<keyword evidence="4" id="KW-1185">Reference proteome</keyword>
<dbReference type="EMBL" id="LN871598">
    <property type="protein sequence ID" value="CTQ41166.1"/>
    <property type="molecule type" value="Genomic_DNA"/>
</dbReference>
<feature type="compositionally biased region" description="Basic and acidic residues" evidence="1">
    <location>
        <begin position="492"/>
        <end position="502"/>
    </location>
</feature>
<sequence>MESQGVGPRYVFFKVTSIFTLIVLFLILFTNVCLLIRKKQMCDVTESGCDAKAFVKNLKLSGVLTKNDIEEFKFNHIDTLYYEINKLKNLPNYPINNYKAYISGDSSKIYLSDLTGFFTPSNNSVNPSNSKFTHNDTSKLHSGISFNMENYVKWEEVDRSKLINLTNAKFATMEIIDGRVIIRNFTPLSVYLEGHCNCKNFYQLKPIDLIPFRSIKSSSTDNTNYDDSMVKNTIIITCKEYADEIVSGVISRYLDDNQFDVNKYVMGETTRKLKKPDKLTITNHTHSDTTVSTLDAINHKKYNNKNEKNGVDKKKDLGSDESIAIIDDSELYYDYFSDGLPAPKLDEYIFDRLVLETSMNKLHPSTPTNSIEGDTNDVDNTIIRTLNNAAPEVSQDQKGLRTETMDVCIPLWIDGECLGLQVGKQIPLEQNYHVETTTITNSSSNNISVLPKTLYLPTYTTIDERLEERGTQIYETGKSNSLEETTGTEEFEQSKEVDDKDK</sequence>
<evidence type="ECO:0000313" key="4">
    <source>
        <dbReference type="Proteomes" id="UP000002899"/>
    </source>
</evidence>
<keyword evidence="2" id="KW-0812">Transmembrane</keyword>
<evidence type="ECO:0000256" key="1">
    <source>
        <dbReference type="SAM" id="MobiDB-lite"/>
    </source>
</evidence>
<dbReference type="AlphaFoldDB" id="A0A0K3AU95"/>
<organism evidence="3 4">
    <name type="scientific">Babesia microti (strain RI)</name>
    <dbReference type="NCBI Taxonomy" id="1133968"/>
    <lineage>
        <taxon>Eukaryota</taxon>
        <taxon>Sar</taxon>
        <taxon>Alveolata</taxon>
        <taxon>Apicomplexa</taxon>
        <taxon>Aconoidasida</taxon>
        <taxon>Piroplasmida</taxon>
        <taxon>Babesiidae</taxon>
        <taxon>Babesia</taxon>
    </lineage>
</organism>
<feature type="region of interest" description="Disordered" evidence="1">
    <location>
        <begin position="470"/>
        <end position="502"/>
    </location>
</feature>
<keyword evidence="2" id="KW-1133">Transmembrane helix</keyword>
<dbReference type="VEuPathDB" id="PiroplasmaDB:BMR1_03g02830"/>
<reference evidence="3 4" key="3">
    <citation type="journal article" date="2016" name="Sci. Rep.">
        <title>Genome-wide diversity and gene expression profiling of Babesia microti isolates identify polymorphic genes that mediate host-pathogen interactions.</title>
        <authorList>
            <person name="Silva J.C."/>
            <person name="Cornillot E."/>
            <person name="McCracken C."/>
            <person name="Usmani-Brown S."/>
            <person name="Dwivedi A."/>
            <person name="Ifeonu O.O."/>
            <person name="Crabtree J."/>
            <person name="Gotia H.T."/>
            <person name="Virji A.Z."/>
            <person name="Reynes C."/>
            <person name="Colinge J."/>
            <person name="Kumar V."/>
            <person name="Lawres L."/>
            <person name="Pazzi J.E."/>
            <person name="Pablo J.V."/>
            <person name="Hung C."/>
            <person name="Brancato J."/>
            <person name="Kumari P."/>
            <person name="Orvis J."/>
            <person name="Tretina K."/>
            <person name="Chibucos M."/>
            <person name="Ott S."/>
            <person name="Sadzewicz L."/>
            <person name="Sengamalay N."/>
            <person name="Shetty A.C."/>
            <person name="Su Q."/>
            <person name="Tallon L."/>
            <person name="Fraser C.M."/>
            <person name="Frutos R."/>
            <person name="Molina D.M."/>
            <person name="Krause P.J."/>
            <person name="Ben Mamoun C."/>
        </authorList>
    </citation>
    <scope>NUCLEOTIDE SEQUENCE [LARGE SCALE GENOMIC DNA]</scope>
    <source>
        <strain evidence="3 4">RI</strain>
    </source>
</reference>
<feature type="compositionally biased region" description="Polar residues" evidence="1">
    <location>
        <begin position="473"/>
        <end position="485"/>
    </location>
</feature>
<reference evidence="3 4" key="2">
    <citation type="journal article" date="2013" name="PLoS ONE">
        <title>Whole genome mapping and re-organization of the nuclear and mitochondrial genomes of Babesia microti isolates.</title>
        <authorList>
            <person name="Cornillot E."/>
            <person name="Dassouli A."/>
            <person name="Garg A."/>
            <person name="Pachikara N."/>
            <person name="Randazzo S."/>
            <person name="Depoix D."/>
            <person name="Carcy B."/>
            <person name="Delbecq S."/>
            <person name="Frutos R."/>
            <person name="Silva J.C."/>
            <person name="Sutton R."/>
            <person name="Krause P.J."/>
            <person name="Mamoun C.B."/>
        </authorList>
    </citation>
    <scope>NUCLEOTIDE SEQUENCE [LARGE SCALE GENOMIC DNA]</scope>
    <source>
        <strain evidence="3 4">RI</strain>
    </source>
</reference>
<dbReference type="RefSeq" id="XP_012649177.1">
    <property type="nucleotide sequence ID" value="XM_012793723.1"/>
</dbReference>